<comment type="subcellular location">
    <subcellularLocation>
        <location evidence="3">Cytoplasm</location>
    </subcellularLocation>
</comment>
<name>A0ABT7Y7Q6_9BACT</name>
<evidence type="ECO:0000256" key="1">
    <source>
        <dbReference type="ARBA" id="ARBA00006975"/>
    </source>
</evidence>
<dbReference type="EMBL" id="JAUEPH010000001">
    <property type="protein sequence ID" value="MDN3202546.1"/>
    <property type="molecule type" value="Genomic_DNA"/>
</dbReference>
<dbReference type="Proteomes" id="UP001171916">
    <property type="component" value="Unassembled WGS sequence"/>
</dbReference>
<dbReference type="PROSITE" id="PS00681">
    <property type="entry name" value="CHAPERONINS_CPN10"/>
    <property type="match status" value="1"/>
</dbReference>
<dbReference type="InterPro" id="IPR020818">
    <property type="entry name" value="Chaperonin_GroES"/>
</dbReference>
<dbReference type="RefSeq" id="WP_289998089.1">
    <property type="nucleotide sequence ID" value="NZ_JAUEPH010000001.1"/>
</dbReference>
<evidence type="ECO:0000256" key="4">
    <source>
        <dbReference type="RuleBase" id="RU000535"/>
    </source>
</evidence>
<keyword evidence="2 3" id="KW-0143">Chaperone</keyword>
<comment type="function">
    <text evidence="3 4">Together with the chaperonin GroEL, plays an essential role in assisting protein folding. The GroEL-GroES system forms a nano-cage that allows encapsulation of the non-native substrate proteins and provides a physical environment optimized to promote and accelerate protein folding. GroES binds to the apical surface of the GroEL ring, thereby capping the opening of the GroEL channel.</text>
</comment>
<dbReference type="SUPFAM" id="SSF50129">
    <property type="entry name" value="GroES-like"/>
    <property type="match status" value="1"/>
</dbReference>
<dbReference type="PRINTS" id="PR00297">
    <property type="entry name" value="CHAPERONIN10"/>
</dbReference>
<comment type="subunit">
    <text evidence="3">Heptamer of 7 subunits arranged in a ring. Interacts with the chaperonin GroEL.</text>
</comment>
<dbReference type="NCBIfam" id="NF001531">
    <property type="entry name" value="PRK00364.2-2"/>
    <property type="match status" value="1"/>
</dbReference>
<accession>A0ABT7Y7Q6</accession>
<dbReference type="InterPro" id="IPR011032">
    <property type="entry name" value="GroES-like_sf"/>
</dbReference>
<comment type="similarity">
    <text evidence="1 3 4">Belongs to the GroES chaperonin family.</text>
</comment>
<evidence type="ECO:0000256" key="2">
    <source>
        <dbReference type="ARBA" id="ARBA00023186"/>
    </source>
</evidence>
<comment type="caution">
    <text evidence="5">The sequence shown here is derived from an EMBL/GenBank/DDBJ whole genome shotgun (WGS) entry which is preliminary data.</text>
</comment>
<keyword evidence="6" id="KW-1185">Reference proteome</keyword>
<dbReference type="InterPro" id="IPR037124">
    <property type="entry name" value="Chaperonin_GroES_sf"/>
</dbReference>
<gene>
    <name evidence="3" type="primary">groES</name>
    <name evidence="3" type="synonym">groS</name>
    <name evidence="5" type="ORF">QVH07_00235</name>
</gene>
<dbReference type="HAMAP" id="MF_00580">
    <property type="entry name" value="CH10"/>
    <property type="match status" value="1"/>
</dbReference>
<dbReference type="InterPro" id="IPR018369">
    <property type="entry name" value="Chaprnonin_Cpn10_CS"/>
</dbReference>
<dbReference type="PANTHER" id="PTHR10772:SF58">
    <property type="entry name" value="CO-CHAPERONIN GROES"/>
    <property type="match status" value="1"/>
</dbReference>
<dbReference type="Gene3D" id="2.30.33.40">
    <property type="entry name" value="GroES chaperonin"/>
    <property type="match status" value="1"/>
</dbReference>
<evidence type="ECO:0000313" key="6">
    <source>
        <dbReference type="Proteomes" id="UP001171916"/>
    </source>
</evidence>
<keyword evidence="3" id="KW-0963">Cytoplasm</keyword>
<dbReference type="NCBIfam" id="NF001533">
    <property type="entry name" value="PRK00364.2-4"/>
    <property type="match status" value="1"/>
</dbReference>
<dbReference type="PANTHER" id="PTHR10772">
    <property type="entry name" value="10 KDA HEAT SHOCK PROTEIN"/>
    <property type="match status" value="1"/>
</dbReference>
<reference evidence="5" key="1">
    <citation type="submission" date="2023-06" db="EMBL/GenBank/DDBJ databases">
        <title>Robiginitalea aurantiacus sp. nov. and Algoriphagus sediminis sp. nov., isolated from coastal sediment.</title>
        <authorList>
            <person name="Zhou Z.Y."/>
            <person name="An J."/>
            <person name="Jia Y.W."/>
            <person name="Du Z.J."/>
        </authorList>
    </citation>
    <scope>NUCLEOTIDE SEQUENCE</scope>
    <source>
        <strain evidence="5">C2-7</strain>
    </source>
</reference>
<organism evidence="5 6">
    <name type="scientific">Algoriphagus sediminis</name>
    <dbReference type="NCBI Taxonomy" id="3057113"/>
    <lineage>
        <taxon>Bacteria</taxon>
        <taxon>Pseudomonadati</taxon>
        <taxon>Bacteroidota</taxon>
        <taxon>Cytophagia</taxon>
        <taxon>Cytophagales</taxon>
        <taxon>Cyclobacteriaceae</taxon>
        <taxon>Algoriphagus</taxon>
    </lineage>
</organism>
<evidence type="ECO:0000313" key="5">
    <source>
        <dbReference type="EMBL" id="MDN3202546.1"/>
    </source>
</evidence>
<proteinExistence type="inferred from homology"/>
<dbReference type="CDD" id="cd00320">
    <property type="entry name" value="cpn10"/>
    <property type="match status" value="1"/>
</dbReference>
<evidence type="ECO:0000256" key="3">
    <source>
        <dbReference type="HAMAP-Rule" id="MF_00580"/>
    </source>
</evidence>
<dbReference type="SMART" id="SM00883">
    <property type="entry name" value="Cpn10"/>
    <property type="match status" value="1"/>
</dbReference>
<dbReference type="Pfam" id="PF00166">
    <property type="entry name" value="Cpn10"/>
    <property type="match status" value="1"/>
</dbReference>
<protein>
    <recommendedName>
        <fullName evidence="3">Co-chaperonin GroES</fullName>
    </recommendedName>
    <alternativeName>
        <fullName evidence="3">10 kDa chaperonin</fullName>
    </alternativeName>
    <alternativeName>
        <fullName evidence="3">Chaperonin-10</fullName>
        <shortName evidence="3">Cpn10</shortName>
    </alternativeName>
</protein>
<sequence length="92" mass="9865">MSNVNIKPLADRVLVQPAAAEEKTASGLYIPDTAKEKPQKGVVVAVGNGKKDEPLTVKVGDNVLYGKYSGTELSVEGNDYLIMRESDIFAVL</sequence>